<feature type="signal peptide" evidence="1">
    <location>
        <begin position="1"/>
        <end position="23"/>
    </location>
</feature>
<dbReference type="InterPro" id="IPR004843">
    <property type="entry name" value="Calcineurin-like_PHP"/>
</dbReference>
<dbReference type="EMBL" id="SPLM01000112">
    <property type="protein sequence ID" value="TMW58201.1"/>
    <property type="molecule type" value="Genomic_DNA"/>
</dbReference>
<comment type="caution">
    <text evidence="3">The sequence shown here is derived from an EMBL/GenBank/DDBJ whole genome shotgun (WGS) entry which is preliminary data.</text>
</comment>
<dbReference type="InterPro" id="IPR029052">
    <property type="entry name" value="Metallo-depent_PP-like"/>
</dbReference>
<evidence type="ECO:0000313" key="4">
    <source>
        <dbReference type="Proteomes" id="UP000794436"/>
    </source>
</evidence>
<reference evidence="3" key="1">
    <citation type="submission" date="2019-03" db="EMBL/GenBank/DDBJ databases">
        <title>Long read genome sequence of the mycoparasitic Pythium oligandrum ATCC 38472 isolated from sugarbeet rhizosphere.</title>
        <authorList>
            <person name="Gaulin E."/>
        </authorList>
    </citation>
    <scope>NUCLEOTIDE SEQUENCE</scope>
    <source>
        <strain evidence="3">ATCC 38472_TT</strain>
    </source>
</reference>
<keyword evidence="1" id="KW-0732">Signal</keyword>
<dbReference type="CDD" id="cd07383">
    <property type="entry name" value="MPP_Dcr2"/>
    <property type="match status" value="1"/>
</dbReference>
<evidence type="ECO:0000259" key="2">
    <source>
        <dbReference type="Pfam" id="PF00149"/>
    </source>
</evidence>
<dbReference type="OrthoDB" id="783096at2759"/>
<feature type="domain" description="Calcineurin-like phosphoesterase" evidence="2">
    <location>
        <begin position="368"/>
        <end position="619"/>
    </location>
</feature>
<dbReference type="PANTHER" id="PTHR32440">
    <property type="entry name" value="PHOSPHATASE DCR2-RELATED-RELATED"/>
    <property type="match status" value="1"/>
</dbReference>
<dbReference type="Proteomes" id="UP000794436">
    <property type="component" value="Unassembled WGS sequence"/>
</dbReference>
<dbReference type="SUPFAM" id="SSF56300">
    <property type="entry name" value="Metallo-dependent phosphatases"/>
    <property type="match status" value="1"/>
</dbReference>
<dbReference type="PANTHER" id="PTHR32440:SF0">
    <property type="entry name" value="PHOSPHATASE DCR2-RELATED"/>
    <property type="match status" value="1"/>
</dbReference>
<keyword evidence="4" id="KW-1185">Reference proteome</keyword>
<dbReference type="GO" id="GO:0016788">
    <property type="term" value="F:hydrolase activity, acting on ester bonds"/>
    <property type="evidence" value="ECO:0007669"/>
    <property type="project" value="TreeGrafter"/>
</dbReference>
<evidence type="ECO:0000313" key="3">
    <source>
        <dbReference type="EMBL" id="TMW58201.1"/>
    </source>
</evidence>
<evidence type="ECO:0000256" key="1">
    <source>
        <dbReference type="SAM" id="SignalP"/>
    </source>
</evidence>
<protein>
    <recommendedName>
        <fullName evidence="2">Calcineurin-like phosphoesterase domain-containing protein</fullName>
    </recommendedName>
</protein>
<dbReference type="Gene3D" id="3.60.21.10">
    <property type="match status" value="1"/>
</dbReference>
<organism evidence="3 4">
    <name type="scientific">Pythium oligandrum</name>
    <name type="common">Mycoparasitic fungus</name>
    <dbReference type="NCBI Taxonomy" id="41045"/>
    <lineage>
        <taxon>Eukaryota</taxon>
        <taxon>Sar</taxon>
        <taxon>Stramenopiles</taxon>
        <taxon>Oomycota</taxon>
        <taxon>Peronosporomycetes</taxon>
        <taxon>Pythiales</taxon>
        <taxon>Pythiaceae</taxon>
        <taxon>Pythium</taxon>
    </lineage>
</organism>
<name>A0A8K1FDD3_PYTOL</name>
<sequence length="689" mass="77212">MRSFLSILLLLVATFMASHPAHAAVHYAVTHLFLVGGAARDVTSELCHQATPPALAVGVNWRHDSDDMVIQLCQQRQRVEEIDPSQLVFQHIAVYDAPVCPTAMELFFVVHDDRVVCVRRVLASEVLTSGNYISDVWVSTQLHYNTDAVGWRTIPESVQVPAESLLRSFWNSIWQSSYHGAFISYQRPVVPVREVRILPDANADFLKTACVTWFSAHWEDTGAGYLGHGSHNKGELCMRRAFDSENTPVLLEVAVTRGASGCSSRFSQTETLDHGVHLCFRWGEATATEAPIVGIFLESLLVGKTPQPTLPGGYLLVSSTSLNIGHRAVFIYVSRGLIKDLPYSEPLNRPPLVAKKVAENDVTTKLTFKILQLADLHYTGDPTTECKDAPSEIGSKACSEAIMTKFVNELLDFEKPDFVAFSGDNVETFKSSLRQEAMDAATAGVEARGIPHSMIFGNHDDVHGFSRESLMEMAMKKKHSYTQRGPLGVYGVGNYELNVQAPVDGLWGVAGSDVFRMYFLDSNAYPVHGWLRSEDTKYDWIRPNQVEYYRQMSAAHDDNRVPAIMFFHIPLPEYGMDVADQRTGQHREDVLSSEVHSDLFSTLVELDEVKATFAGHDHVNEYCYKRESVQLCYGGGAGFGVAYGMKEVQRRARVIEWSVNTENKREIRTWKRVFGRLDERLDDQLLYSN</sequence>
<feature type="chain" id="PRO_5035472688" description="Calcineurin-like phosphoesterase domain-containing protein" evidence="1">
    <location>
        <begin position="24"/>
        <end position="689"/>
    </location>
</feature>
<dbReference type="AlphaFoldDB" id="A0A8K1FDD3"/>
<gene>
    <name evidence="3" type="ORF">Poli38472_011789</name>
</gene>
<dbReference type="GO" id="GO:0005737">
    <property type="term" value="C:cytoplasm"/>
    <property type="evidence" value="ECO:0007669"/>
    <property type="project" value="TreeGrafter"/>
</dbReference>
<accession>A0A8K1FDD3</accession>
<dbReference type="Pfam" id="PF00149">
    <property type="entry name" value="Metallophos"/>
    <property type="match status" value="1"/>
</dbReference>
<proteinExistence type="predicted"/>